<name>A0AAQ3WA31_9ENTE</name>
<dbReference type="InterPro" id="IPR021759">
    <property type="entry name" value="WxLIP_HBD"/>
</dbReference>
<dbReference type="Pfam" id="PF11797">
    <property type="entry name" value="WxLIP_HBD"/>
    <property type="match status" value="1"/>
</dbReference>
<protein>
    <recommendedName>
        <fullName evidence="8">DUF3324 domain-containing protein</fullName>
    </recommendedName>
</protein>
<feature type="signal peptide" evidence="3">
    <location>
        <begin position="1"/>
        <end position="22"/>
    </location>
</feature>
<keyword evidence="7" id="KW-1185">Reference proteome</keyword>
<evidence type="ECO:0000259" key="4">
    <source>
        <dbReference type="Pfam" id="PF06030"/>
    </source>
</evidence>
<evidence type="ECO:0000313" key="7">
    <source>
        <dbReference type="Proteomes" id="UP000194948"/>
    </source>
</evidence>
<reference evidence="6" key="2">
    <citation type="submission" date="2024-03" db="EMBL/GenBank/DDBJ databases">
        <title>The Genome Sequence of Enterococcus sp. DIV0205d.</title>
        <authorList>
            <consortium name="The Broad Institute Genomics Platform"/>
            <consortium name="The Broad Institute Microbial Omics Core"/>
            <consortium name="The Broad Institute Genomic Center for Infectious Diseases"/>
            <person name="Earl A."/>
            <person name="Manson A."/>
            <person name="Gilmore M."/>
            <person name="Schwartman J."/>
            <person name="Shea T."/>
            <person name="Abouelleil A."/>
            <person name="Cao P."/>
            <person name="Chapman S."/>
            <person name="Cusick C."/>
            <person name="Young S."/>
            <person name="Neafsey D."/>
            <person name="Nusbaum C."/>
            <person name="Birren B."/>
        </authorList>
    </citation>
    <scope>NUCLEOTIDE SEQUENCE</scope>
    <source>
        <strain evidence="6">7F3_DIV0205</strain>
    </source>
</reference>
<gene>
    <name evidence="6" type="ORF">A5821_002033</name>
</gene>
<dbReference type="AlphaFoldDB" id="A0AAQ3WA31"/>
<dbReference type="EMBL" id="CP147244">
    <property type="protein sequence ID" value="WYK00907.1"/>
    <property type="molecule type" value="Genomic_DNA"/>
</dbReference>
<evidence type="ECO:0008006" key="8">
    <source>
        <dbReference type="Google" id="ProtNLM"/>
    </source>
</evidence>
<feature type="domain" description="WxL Interacting Protein host binding" evidence="5">
    <location>
        <begin position="168"/>
        <end position="303"/>
    </location>
</feature>
<feature type="chain" id="PRO_5043042013" description="DUF3324 domain-containing protein" evidence="3">
    <location>
        <begin position="23"/>
        <end position="368"/>
    </location>
</feature>
<keyword evidence="3" id="KW-0732">Signal</keyword>
<feature type="transmembrane region" description="Helical" evidence="2">
    <location>
        <begin position="316"/>
        <end position="335"/>
    </location>
</feature>
<dbReference type="Pfam" id="PF06030">
    <property type="entry name" value="WxLIP_PGBD"/>
    <property type="match status" value="1"/>
</dbReference>
<feature type="domain" description="WxL Interacting Protein peptidoglycan binding" evidence="4">
    <location>
        <begin position="38"/>
        <end position="159"/>
    </location>
</feature>
<evidence type="ECO:0000256" key="1">
    <source>
        <dbReference type="SAM" id="MobiDB-lite"/>
    </source>
</evidence>
<keyword evidence="2" id="KW-0812">Transmembrane</keyword>
<evidence type="ECO:0000259" key="5">
    <source>
        <dbReference type="Pfam" id="PF11797"/>
    </source>
</evidence>
<dbReference type="InterPro" id="IPR010317">
    <property type="entry name" value="WxLIP_PGBD"/>
</dbReference>
<evidence type="ECO:0000313" key="6">
    <source>
        <dbReference type="EMBL" id="WYK00907.1"/>
    </source>
</evidence>
<evidence type="ECO:0000256" key="2">
    <source>
        <dbReference type="SAM" id="Phobius"/>
    </source>
</evidence>
<feature type="region of interest" description="Disordered" evidence="1">
    <location>
        <begin position="348"/>
        <end position="368"/>
    </location>
</feature>
<organism evidence="6 7">
    <name type="scientific">Candidatus Enterococcus palustris</name>
    <dbReference type="NCBI Taxonomy" id="1834189"/>
    <lineage>
        <taxon>Bacteria</taxon>
        <taxon>Bacillati</taxon>
        <taxon>Bacillota</taxon>
        <taxon>Bacilli</taxon>
        <taxon>Lactobacillales</taxon>
        <taxon>Enterococcaceae</taxon>
        <taxon>Enterococcus</taxon>
    </lineage>
</organism>
<evidence type="ECO:0000256" key="3">
    <source>
        <dbReference type="SAM" id="SignalP"/>
    </source>
</evidence>
<reference evidence="6" key="1">
    <citation type="submission" date="2017-05" db="EMBL/GenBank/DDBJ databases">
        <authorList>
            <consortium name="The Broad Institute Genomics Platform"/>
            <consortium name="The Broad Institute Genomic Center for Infectious Diseases"/>
            <person name="Earl A."/>
            <person name="Manson A."/>
            <person name="Schwartman J."/>
            <person name="Gilmore M."/>
            <person name="Abouelleil A."/>
            <person name="Cao P."/>
            <person name="Chapman S."/>
            <person name="Cusick C."/>
            <person name="Shea T."/>
            <person name="Young S."/>
            <person name="Neafsey D."/>
            <person name="Nusbaum C."/>
            <person name="Birren B."/>
        </authorList>
    </citation>
    <scope>NUCLEOTIDE SEQUENCE</scope>
    <source>
        <strain evidence="6">7F3_DIV0205</strain>
    </source>
</reference>
<dbReference type="Proteomes" id="UP000194948">
    <property type="component" value="Chromosome"/>
</dbReference>
<sequence>MMKKIYVLILCCLLITISGVNGLTAFANEKEDDEILGYAVKAIQPSTQLDQEKTYFYVQTVPGEEQTLEVKVQSTRKKPIDLEITVEDAMTGDNGEIAYKASNNKEMNYDETLKEPVSSMIEVETPKLTVGNFEEKIVRFKLTPPKEHYQGVKIGAISIGVADKVDNKGIKTGFSYEIGAIFSETGEEFNNSESLNLKSVRAELYHGKKMVLANLQNPEPKVLENLTIDATVKNKKSGDIIKEKKVQGYTMAPNSNFNFGLDWGIANIPSGVYIMEMEVKNDFNNWTFKKEFQITGKQANEINAGSPYKIITPLNVQIATVTLGVLTVMIAFFQFRRKNKWERHWKKLRIQRKKTKKKRNSGNSKRER</sequence>
<keyword evidence="2" id="KW-0472">Membrane</keyword>
<feature type="compositionally biased region" description="Basic residues" evidence="1">
    <location>
        <begin position="348"/>
        <end position="360"/>
    </location>
</feature>
<keyword evidence="2" id="KW-1133">Transmembrane helix</keyword>
<accession>A0AAQ3WA31</accession>
<proteinExistence type="predicted"/>